<dbReference type="Proteomes" id="UP000265520">
    <property type="component" value="Unassembled WGS sequence"/>
</dbReference>
<proteinExistence type="predicted"/>
<reference evidence="1 2" key="1">
    <citation type="journal article" date="2018" name="Front. Plant Sci.">
        <title>Red Clover (Trifolium pratense) and Zigzag Clover (T. medium) - A Picture of Genomic Similarities and Differences.</title>
        <authorList>
            <person name="Dluhosova J."/>
            <person name="Istvanek J."/>
            <person name="Nedelnik J."/>
            <person name="Repkova J."/>
        </authorList>
    </citation>
    <scope>NUCLEOTIDE SEQUENCE [LARGE SCALE GENOMIC DNA]</scope>
    <source>
        <strain evidence="2">cv. 10/8</strain>
        <tissue evidence="1">Leaf</tissue>
    </source>
</reference>
<feature type="non-terminal residue" evidence="1">
    <location>
        <position position="272"/>
    </location>
</feature>
<evidence type="ECO:0000313" key="1">
    <source>
        <dbReference type="EMBL" id="MCI04234.1"/>
    </source>
</evidence>
<name>A0A392NXQ8_9FABA</name>
<feature type="non-terminal residue" evidence="1">
    <location>
        <position position="1"/>
    </location>
</feature>
<accession>A0A392NXQ8</accession>
<sequence length="272" mass="30217">RPEHIASQPENSDFGLVSPTIVTFRPTRRSSFVPANTMSIYGMPNIPGIIALIEDLKESFDAGVFPSHGQHIPVDAEATIFSTTTFPAEAGRNARLRWSLVTPGIEHPCEAGTQLHRTFADHIEDFSYPDPVVADPINRLEYFLSFHTGFAWFGVVRDVAAAISSFYHGSRTLTDCPVAGYNHNQYLIYYSGTDLVLPFPTRIADSRSLFPLSFHVETSVREEQRANLHIAASVQTNVVFPENHPAASTFGQQGVTRFGPFWDVWPTTSTVF</sequence>
<keyword evidence="2" id="KW-1185">Reference proteome</keyword>
<comment type="caution">
    <text evidence="1">The sequence shown here is derived from an EMBL/GenBank/DDBJ whole genome shotgun (WGS) entry which is preliminary data.</text>
</comment>
<dbReference type="EMBL" id="LXQA010054706">
    <property type="protein sequence ID" value="MCI04234.1"/>
    <property type="molecule type" value="Genomic_DNA"/>
</dbReference>
<protein>
    <submittedName>
        <fullName evidence="1">Protein IAA-LEUCINE RESISTANT 2</fullName>
    </submittedName>
</protein>
<dbReference type="AlphaFoldDB" id="A0A392NXQ8"/>
<organism evidence="1 2">
    <name type="scientific">Trifolium medium</name>
    <dbReference type="NCBI Taxonomy" id="97028"/>
    <lineage>
        <taxon>Eukaryota</taxon>
        <taxon>Viridiplantae</taxon>
        <taxon>Streptophyta</taxon>
        <taxon>Embryophyta</taxon>
        <taxon>Tracheophyta</taxon>
        <taxon>Spermatophyta</taxon>
        <taxon>Magnoliopsida</taxon>
        <taxon>eudicotyledons</taxon>
        <taxon>Gunneridae</taxon>
        <taxon>Pentapetalae</taxon>
        <taxon>rosids</taxon>
        <taxon>fabids</taxon>
        <taxon>Fabales</taxon>
        <taxon>Fabaceae</taxon>
        <taxon>Papilionoideae</taxon>
        <taxon>50 kb inversion clade</taxon>
        <taxon>NPAAA clade</taxon>
        <taxon>Hologalegina</taxon>
        <taxon>IRL clade</taxon>
        <taxon>Trifolieae</taxon>
        <taxon>Trifolium</taxon>
    </lineage>
</organism>
<evidence type="ECO:0000313" key="2">
    <source>
        <dbReference type="Proteomes" id="UP000265520"/>
    </source>
</evidence>